<dbReference type="PANTHER" id="PTHR23521:SF3">
    <property type="entry name" value="MFS TRANSPORTER"/>
    <property type="match status" value="1"/>
</dbReference>
<feature type="transmembrane region" description="Helical" evidence="5">
    <location>
        <begin position="197"/>
        <end position="226"/>
    </location>
</feature>
<protein>
    <submittedName>
        <fullName evidence="7">Predicted arabinose efflux permease, MFS family</fullName>
    </submittedName>
</protein>
<evidence type="ECO:0000256" key="5">
    <source>
        <dbReference type="SAM" id="Phobius"/>
    </source>
</evidence>
<dbReference type="InterPro" id="IPR011701">
    <property type="entry name" value="MFS"/>
</dbReference>
<dbReference type="InterPro" id="IPR036259">
    <property type="entry name" value="MFS_trans_sf"/>
</dbReference>
<dbReference type="Pfam" id="PF07690">
    <property type="entry name" value="MFS_1"/>
    <property type="match status" value="1"/>
</dbReference>
<feature type="compositionally biased region" description="Basic and acidic residues" evidence="4">
    <location>
        <begin position="491"/>
        <end position="502"/>
    </location>
</feature>
<feature type="compositionally biased region" description="Acidic residues" evidence="4">
    <location>
        <begin position="424"/>
        <end position="436"/>
    </location>
</feature>
<evidence type="ECO:0000256" key="1">
    <source>
        <dbReference type="ARBA" id="ARBA00022692"/>
    </source>
</evidence>
<dbReference type="Gene3D" id="1.20.1250.20">
    <property type="entry name" value="MFS general substrate transporter like domains"/>
    <property type="match status" value="2"/>
</dbReference>
<keyword evidence="1 5" id="KW-0812">Transmembrane</keyword>
<dbReference type="EMBL" id="FTMN01000006">
    <property type="protein sequence ID" value="SIQ59693.1"/>
    <property type="molecule type" value="Genomic_DNA"/>
</dbReference>
<gene>
    <name evidence="7" type="ORF">SAMN05421647_106159</name>
</gene>
<dbReference type="eggNOG" id="COG2814">
    <property type="taxonomic scope" value="Bacteria"/>
</dbReference>
<feature type="transmembrane region" description="Helical" evidence="5">
    <location>
        <begin position="356"/>
        <end position="374"/>
    </location>
</feature>
<dbReference type="CDD" id="cd17477">
    <property type="entry name" value="MFS_YcaD_like"/>
    <property type="match status" value="1"/>
</dbReference>
<feature type="transmembrane region" description="Helical" evidence="5">
    <location>
        <begin position="156"/>
        <end position="177"/>
    </location>
</feature>
<dbReference type="GO" id="GO:0005886">
    <property type="term" value="C:plasma membrane"/>
    <property type="evidence" value="ECO:0007669"/>
    <property type="project" value="TreeGrafter"/>
</dbReference>
<proteinExistence type="predicted"/>
<evidence type="ECO:0000259" key="6">
    <source>
        <dbReference type="PROSITE" id="PS50850"/>
    </source>
</evidence>
<dbReference type="InterPro" id="IPR020846">
    <property type="entry name" value="MFS_dom"/>
</dbReference>
<feature type="transmembrane region" description="Helical" evidence="5">
    <location>
        <begin position="325"/>
        <end position="344"/>
    </location>
</feature>
<dbReference type="RefSeq" id="WP_076463388.1">
    <property type="nucleotide sequence ID" value="NZ_FTMN01000006.1"/>
</dbReference>
<feature type="transmembrane region" description="Helical" evidence="5">
    <location>
        <begin position="42"/>
        <end position="61"/>
    </location>
</feature>
<evidence type="ECO:0000313" key="8">
    <source>
        <dbReference type="Proteomes" id="UP000186895"/>
    </source>
</evidence>
<sequence length="511" mass="54634">MHLLVISLLSLFVSLALLIVGNSFLITLLGLRFSLLGIEPSIIGVVMVCYSAGFAVGSLYADRVVRRVGHIRAFAVFAALAAMASLIYPMTYNVWHWGILRGLGGLSIAALFVTIESWFSAVATNANRSKIFSVYQIAAYLASASGQLLVGLGNPIHYALFSLAALFIVAAIIPLSLSRMQSPEISESTQRMSLLTLVRLAPIGVTAAFGSGILLGSFFSLVPLFASQTGLETAQISYYMFGAIFTAMLFAWPIGWICDRFHRSSVLMTIAVLAGIASLGNMFLVDFDFVPRLVVLCLYMGLASTVYSIAVAITNDMMDSSQIMAASSGLLLSYGLGSVAGPLLSSSLMELLGPASLFQLQALVLALLAGFTLYRRRQVAPMPVAAQEHYIPSIPESPVIPDIDPRHDGFVETPLTDLFPTSEEGAEPGDEGELMPDTEAKPAFEPGNEGELMPEAGEVQTTTEASENSEAESDSAVNNDAAESDQQPDLPQEKQEEPKPSDPTDQTPKGN</sequence>
<feature type="transmembrane region" description="Helical" evidence="5">
    <location>
        <begin position="238"/>
        <end position="258"/>
    </location>
</feature>
<organism evidence="7 8">
    <name type="scientific">Marinobacterium stanieri</name>
    <dbReference type="NCBI Taxonomy" id="49186"/>
    <lineage>
        <taxon>Bacteria</taxon>
        <taxon>Pseudomonadati</taxon>
        <taxon>Pseudomonadota</taxon>
        <taxon>Gammaproteobacteria</taxon>
        <taxon>Oceanospirillales</taxon>
        <taxon>Oceanospirillaceae</taxon>
        <taxon>Marinobacterium</taxon>
    </lineage>
</organism>
<keyword evidence="8" id="KW-1185">Reference proteome</keyword>
<dbReference type="GO" id="GO:0022857">
    <property type="term" value="F:transmembrane transporter activity"/>
    <property type="evidence" value="ECO:0007669"/>
    <property type="project" value="InterPro"/>
</dbReference>
<feature type="transmembrane region" description="Helical" evidence="5">
    <location>
        <begin position="265"/>
        <end position="284"/>
    </location>
</feature>
<evidence type="ECO:0000256" key="2">
    <source>
        <dbReference type="ARBA" id="ARBA00022989"/>
    </source>
</evidence>
<feature type="transmembrane region" description="Helical" evidence="5">
    <location>
        <begin position="131"/>
        <end position="150"/>
    </location>
</feature>
<keyword evidence="3 5" id="KW-0472">Membrane</keyword>
<dbReference type="SUPFAM" id="SSF103473">
    <property type="entry name" value="MFS general substrate transporter"/>
    <property type="match status" value="1"/>
</dbReference>
<feature type="domain" description="Major facilitator superfamily (MFS) profile" evidence="6">
    <location>
        <begin position="2"/>
        <end position="380"/>
    </location>
</feature>
<dbReference type="STRING" id="49186.SAMN05421647_106159"/>
<dbReference type="InterPro" id="IPR047200">
    <property type="entry name" value="MFS_YcaD-like"/>
</dbReference>
<reference evidence="7 8" key="1">
    <citation type="submission" date="2017-01" db="EMBL/GenBank/DDBJ databases">
        <authorList>
            <person name="Mah S.A."/>
            <person name="Swanson W.J."/>
            <person name="Moy G.W."/>
            <person name="Vacquier V.D."/>
        </authorList>
    </citation>
    <scope>NUCLEOTIDE SEQUENCE [LARGE SCALE GENOMIC DNA]</scope>
    <source>
        <strain evidence="7 8">DSM 7027</strain>
    </source>
</reference>
<name>A0A1N6U258_9GAMM</name>
<feature type="transmembrane region" description="Helical" evidence="5">
    <location>
        <begin position="73"/>
        <end position="92"/>
    </location>
</feature>
<evidence type="ECO:0000256" key="3">
    <source>
        <dbReference type="ARBA" id="ARBA00023136"/>
    </source>
</evidence>
<dbReference type="PROSITE" id="PS50850">
    <property type="entry name" value="MFS"/>
    <property type="match status" value="1"/>
</dbReference>
<accession>A0A1N6U258</accession>
<keyword evidence="2 5" id="KW-1133">Transmembrane helix</keyword>
<dbReference type="PANTHER" id="PTHR23521">
    <property type="entry name" value="TRANSPORTER MFS SUPERFAMILY"/>
    <property type="match status" value="1"/>
</dbReference>
<feature type="transmembrane region" description="Helical" evidence="5">
    <location>
        <begin position="98"/>
        <end position="119"/>
    </location>
</feature>
<evidence type="ECO:0000256" key="4">
    <source>
        <dbReference type="SAM" id="MobiDB-lite"/>
    </source>
</evidence>
<dbReference type="Proteomes" id="UP000186895">
    <property type="component" value="Unassembled WGS sequence"/>
</dbReference>
<dbReference type="AlphaFoldDB" id="A0A1N6U258"/>
<evidence type="ECO:0000313" key="7">
    <source>
        <dbReference type="EMBL" id="SIQ59693.1"/>
    </source>
</evidence>
<feature type="region of interest" description="Disordered" evidence="4">
    <location>
        <begin position="396"/>
        <end position="511"/>
    </location>
</feature>
<feature type="transmembrane region" description="Helical" evidence="5">
    <location>
        <begin position="290"/>
        <end position="313"/>
    </location>
</feature>